<evidence type="ECO:0000256" key="2">
    <source>
        <dbReference type="ARBA" id="ARBA00022723"/>
    </source>
</evidence>
<dbReference type="InterPro" id="IPR036864">
    <property type="entry name" value="Zn2-C6_fun-type_DNA-bd_sf"/>
</dbReference>
<dbReference type="OrthoDB" id="189997at2759"/>
<dbReference type="Gene3D" id="4.10.240.10">
    <property type="entry name" value="Zn(2)-C6 fungal-type DNA-binding domain"/>
    <property type="match status" value="1"/>
</dbReference>
<dbReference type="PROSITE" id="PS50048">
    <property type="entry name" value="ZN2_CY6_FUNGAL_2"/>
    <property type="match status" value="1"/>
</dbReference>
<dbReference type="GO" id="GO:0006351">
    <property type="term" value="P:DNA-templated transcription"/>
    <property type="evidence" value="ECO:0007669"/>
    <property type="project" value="InterPro"/>
</dbReference>
<dbReference type="PROSITE" id="PS00463">
    <property type="entry name" value="ZN2_CY6_FUNGAL_1"/>
    <property type="match status" value="1"/>
</dbReference>
<evidence type="ECO:0000256" key="3">
    <source>
        <dbReference type="ARBA" id="ARBA00022833"/>
    </source>
</evidence>
<keyword evidence="11" id="KW-1185">Reference proteome</keyword>
<name>A0A8J2T5Z0_ZYGB2</name>
<evidence type="ECO:0000256" key="1">
    <source>
        <dbReference type="ARBA" id="ARBA00004123"/>
    </source>
</evidence>
<keyword evidence="3" id="KW-0862">Zinc</keyword>
<dbReference type="GO" id="GO:0043565">
    <property type="term" value="F:sequence-specific DNA binding"/>
    <property type="evidence" value="ECO:0007669"/>
    <property type="project" value="TreeGrafter"/>
</dbReference>
<dbReference type="GO" id="GO:0005634">
    <property type="term" value="C:nucleus"/>
    <property type="evidence" value="ECO:0007669"/>
    <property type="project" value="UniProtKB-SubCell"/>
</dbReference>
<dbReference type="SMART" id="SM00066">
    <property type="entry name" value="GAL4"/>
    <property type="match status" value="1"/>
</dbReference>
<accession>A0A8J2T5Z0</accession>
<evidence type="ECO:0000313" key="11">
    <source>
        <dbReference type="Proteomes" id="UP000019375"/>
    </source>
</evidence>
<comment type="subcellular location">
    <subcellularLocation>
        <location evidence="1">Nucleus</location>
    </subcellularLocation>
</comment>
<feature type="domain" description="Zn(2)-C6 fungal-type" evidence="9">
    <location>
        <begin position="13"/>
        <end position="43"/>
    </location>
</feature>
<keyword evidence="4" id="KW-0805">Transcription regulation</keyword>
<dbReference type="InterPro" id="IPR007219">
    <property type="entry name" value="XnlR_reg_dom"/>
</dbReference>
<dbReference type="GO" id="GO:0000981">
    <property type="term" value="F:DNA-binding transcription factor activity, RNA polymerase II-specific"/>
    <property type="evidence" value="ECO:0007669"/>
    <property type="project" value="InterPro"/>
</dbReference>
<dbReference type="CDD" id="cd12148">
    <property type="entry name" value="fungal_TF_MHR"/>
    <property type="match status" value="1"/>
</dbReference>
<keyword evidence="5" id="KW-0238">DNA-binding</keyword>
<dbReference type="InterPro" id="IPR052202">
    <property type="entry name" value="Yeast_MetPath_Reg"/>
</dbReference>
<dbReference type="GO" id="GO:0008270">
    <property type="term" value="F:zinc ion binding"/>
    <property type="evidence" value="ECO:0007669"/>
    <property type="project" value="InterPro"/>
</dbReference>
<organism evidence="10 11">
    <name type="scientific">Zygosaccharomyces bailii (strain CLIB 213 / ATCC 58445 / CBS 680 / BCRC 21525 / NBRC 1098 / NCYC 1416 / NRRL Y-2227)</name>
    <dbReference type="NCBI Taxonomy" id="1333698"/>
    <lineage>
        <taxon>Eukaryota</taxon>
        <taxon>Fungi</taxon>
        <taxon>Dikarya</taxon>
        <taxon>Ascomycota</taxon>
        <taxon>Saccharomycotina</taxon>
        <taxon>Saccharomycetes</taxon>
        <taxon>Saccharomycetales</taxon>
        <taxon>Saccharomycetaceae</taxon>
        <taxon>Zygosaccharomyces</taxon>
    </lineage>
</organism>
<dbReference type="PANTHER" id="PTHR47782">
    <property type="entry name" value="ZN(II)2CYS6 TRANSCRIPTION FACTOR (EUROFUNG)-RELATED"/>
    <property type="match status" value="1"/>
</dbReference>
<dbReference type="SUPFAM" id="SSF57701">
    <property type="entry name" value="Zn2/Cys6 DNA-binding domain"/>
    <property type="match status" value="1"/>
</dbReference>
<dbReference type="Pfam" id="PF04082">
    <property type="entry name" value="Fungal_trans"/>
    <property type="match status" value="1"/>
</dbReference>
<dbReference type="AlphaFoldDB" id="A0A8J2T5Z0"/>
<dbReference type="GO" id="GO:0045944">
    <property type="term" value="P:positive regulation of transcription by RNA polymerase II"/>
    <property type="evidence" value="ECO:0007669"/>
    <property type="project" value="TreeGrafter"/>
</dbReference>
<feature type="region of interest" description="Disordered" evidence="8">
    <location>
        <begin position="98"/>
        <end position="121"/>
    </location>
</feature>
<dbReference type="Proteomes" id="UP000019375">
    <property type="component" value="Unassembled WGS sequence"/>
</dbReference>
<dbReference type="InterPro" id="IPR001138">
    <property type="entry name" value="Zn2Cys6_DnaBD"/>
</dbReference>
<dbReference type="Pfam" id="PF00172">
    <property type="entry name" value="Zn_clus"/>
    <property type="match status" value="1"/>
</dbReference>
<sequence>MNDGDMRKQESYSCSRCRKLKKRCPKQSPICKNCQKAGETCVYPGRAPRRTKRQLEEARLRGELELAQAKRKKVNNIGNSDGEFHSVAATIESATSLPSPFPTVSPGSTSASTIGTSAGPSLADQRPPIVPIIQGKLEHELHMPDSTPIKASSIQIEAVAGIYKGGRTTPWVTSKGTYKPIERSLYDKFIAAYFTHNHKSFYMMDKVAFLNKVSTIRDFTSMDGEYEEYFIFQLYMAMAIGCTTLQRAEMLTKDEEGLSDHFAFLAMKKFCNVIHSQNMETIKCLLLLGIYALFEPKGVSSWTISGLTMRLVIGLGLHRALPPRKAQGDVAQIELRSRVFWSAYCFERLVATSLGRTSAIEDEEITVPPPQPLYQEEVDDLDVTNMMISLRRISGRIFKRVHSASAGRKQYTIEQKLAVIASLRQEIDENYQLDKEKIMQKNAGSADRRGWDSISFHSSDTWLDMRHAQLHTMLYRPSALIPKPSADSLIHLGVCCLEALKHTYILCKKKLLPLNWITLFRTLIVCNSILYCLCHWSIDLVESKIEIQQCVEILRHFGEKWVFALRCAEVFQGISNTILEISLSNGQVPNMEKLTRELFGASDHYQEVLEENDVDVLWTCDSL</sequence>
<evidence type="ECO:0000256" key="8">
    <source>
        <dbReference type="SAM" id="MobiDB-lite"/>
    </source>
</evidence>
<gene>
    <name evidence="10" type="ORF">BN860_03180g</name>
</gene>
<keyword evidence="2" id="KW-0479">Metal-binding</keyword>
<keyword evidence="7" id="KW-0539">Nucleus</keyword>
<evidence type="ECO:0000256" key="4">
    <source>
        <dbReference type="ARBA" id="ARBA00023015"/>
    </source>
</evidence>
<dbReference type="EMBL" id="HG316456">
    <property type="protein sequence ID" value="CDF88844.1"/>
    <property type="molecule type" value="Genomic_DNA"/>
</dbReference>
<evidence type="ECO:0000256" key="5">
    <source>
        <dbReference type="ARBA" id="ARBA00023125"/>
    </source>
</evidence>
<feature type="compositionally biased region" description="Low complexity" evidence="8">
    <location>
        <begin position="105"/>
        <end position="121"/>
    </location>
</feature>
<dbReference type="SMART" id="SM00906">
    <property type="entry name" value="Fungal_trans"/>
    <property type="match status" value="1"/>
</dbReference>
<keyword evidence="6" id="KW-0804">Transcription</keyword>
<evidence type="ECO:0000259" key="9">
    <source>
        <dbReference type="PROSITE" id="PS50048"/>
    </source>
</evidence>
<protein>
    <submittedName>
        <fullName evidence="10">ZYBA0S03-03180g1_1</fullName>
    </submittedName>
</protein>
<proteinExistence type="predicted"/>
<dbReference type="PANTHER" id="PTHR47782:SF7">
    <property type="entry name" value="PROTEIN STB5"/>
    <property type="match status" value="1"/>
</dbReference>
<reference evidence="11" key="1">
    <citation type="journal article" date="2013" name="Genome Announc.">
        <title>Genome sequence of the food spoilage yeast Zygosaccharomyces bailii CLIB 213(T).</title>
        <authorList>
            <person name="Galeote V."/>
            <person name="Bigey F."/>
            <person name="Devillers H."/>
            <person name="Neuveglise C."/>
            <person name="Dequin S."/>
        </authorList>
    </citation>
    <scope>NUCLEOTIDE SEQUENCE [LARGE SCALE GENOMIC DNA]</scope>
    <source>
        <strain evidence="11">CLIB 213 / ATCC 58445 / CBS 680 / CCRC 21525 / NBRC 1098 / NCYC 1416 / NRRL Y-2227</strain>
    </source>
</reference>
<evidence type="ECO:0000256" key="6">
    <source>
        <dbReference type="ARBA" id="ARBA00023163"/>
    </source>
</evidence>
<dbReference type="CDD" id="cd00067">
    <property type="entry name" value="GAL4"/>
    <property type="match status" value="1"/>
</dbReference>
<evidence type="ECO:0000256" key="7">
    <source>
        <dbReference type="ARBA" id="ARBA00023242"/>
    </source>
</evidence>
<evidence type="ECO:0000313" key="10">
    <source>
        <dbReference type="EMBL" id="CDF88844.1"/>
    </source>
</evidence>